<organism evidence="1 2">
    <name type="scientific">Ziziphus jujuba var. spinosa</name>
    <dbReference type="NCBI Taxonomy" id="714518"/>
    <lineage>
        <taxon>Eukaryota</taxon>
        <taxon>Viridiplantae</taxon>
        <taxon>Streptophyta</taxon>
        <taxon>Embryophyta</taxon>
        <taxon>Tracheophyta</taxon>
        <taxon>Spermatophyta</taxon>
        <taxon>Magnoliopsida</taxon>
        <taxon>eudicotyledons</taxon>
        <taxon>Gunneridae</taxon>
        <taxon>Pentapetalae</taxon>
        <taxon>rosids</taxon>
        <taxon>fabids</taxon>
        <taxon>Rosales</taxon>
        <taxon>Rhamnaceae</taxon>
        <taxon>Paliureae</taxon>
        <taxon>Ziziphus</taxon>
    </lineage>
</organism>
<dbReference type="EMBL" id="JAEACU010000001">
    <property type="protein sequence ID" value="KAH7546611.1"/>
    <property type="molecule type" value="Genomic_DNA"/>
</dbReference>
<comment type="caution">
    <text evidence="1">The sequence shown here is derived from an EMBL/GenBank/DDBJ whole genome shotgun (WGS) entry which is preliminary data.</text>
</comment>
<dbReference type="AlphaFoldDB" id="A0A978W3S7"/>
<dbReference type="Proteomes" id="UP000813462">
    <property type="component" value="Unassembled WGS sequence"/>
</dbReference>
<sequence length="96" mass="11234">MMPTASCWQPSLLQLVDDREVEEEKVERLKGFLSTFPLEKLDHCHHPEVEERYTIIVIDCSSPTSRSHHRLRRTTVVFVTPPSSNQDESSREEIER</sequence>
<name>A0A978W3S7_ZIZJJ</name>
<evidence type="ECO:0000313" key="1">
    <source>
        <dbReference type="EMBL" id="KAH7546611.1"/>
    </source>
</evidence>
<proteinExistence type="predicted"/>
<evidence type="ECO:0000313" key="2">
    <source>
        <dbReference type="Proteomes" id="UP000813462"/>
    </source>
</evidence>
<reference evidence="1" key="1">
    <citation type="journal article" date="2021" name="Front. Plant Sci.">
        <title>Chromosome-Scale Genome Assembly for Chinese Sour Jujube and Insights Into Its Genome Evolution and Domestication Signature.</title>
        <authorList>
            <person name="Shen L.-Y."/>
            <person name="Luo H."/>
            <person name="Wang X.-L."/>
            <person name="Wang X.-M."/>
            <person name="Qiu X.-J."/>
            <person name="Liu H."/>
            <person name="Zhou S.-S."/>
            <person name="Jia K.-H."/>
            <person name="Nie S."/>
            <person name="Bao Y.-T."/>
            <person name="Zhang R.-G."/>
            <person name="Yun Q.-Z."/>
            <person name="Chai Y.-H."/>
            <person name="Lu J.-Y."/>
            <person name="Li Y."/>
            <person name="Zhao S.-W."/>
            <person name="Mao J.-F."/>
            <person name="Jia S.-G."/>
            <person name="Mao Y.-M."/>
        </authorList>
    </citation>
    <scope>NUCLEOTIDE SEQUENCE</scope>
    <source>
        <strain evidence="1">AT0</strain>
        <tissue evidence="1">Leaf</tissue>
    </source>
</reference>
<gene>
    <name evidence="1" type="ORF">FEM48_Zijuj01G0219500</name>
</gene>
<protein>
    <submittedName>
        <fullName evidence="1">Uncharacterized protein</fullName>
    </submittedName>
</protein>
<accession>A0A978W3S7</accession>